<evidence type="ECO:0000256" key="3">
    <source>
        <dbReference type="SAM" id="Phobius"/>
    </source>
</evidence>
<keyword evidence="1" id="KW-0175">Coiled coil</keyword>
<protein>
    <submittedName>
        <fullName evidence="4">Chain length determinant protein</fullName>
    </submittedName>
</protein>
<keyword evidence="3" id="KW-0812">Transmembrane</keyword>
<dbReference type="GO" id="GO:0005886">
    <property type="term" value="C:plasma membrane"/>
    <property type="evidence" value="ECO:0007669"/>
    <property type="project" value="TreeGrafter"/>
</dbReference>
<proteinExistence type="predicted"/>
<feature type="coiled-coil region" evidence="1">
    <location>
        <begin position="378"/>
        <end position="429"/>
    </location>
</feature>
<evidence type="ECO:0000256" key="2">
    <source>
        <dbReference type="SAM" id="MobiDB-lite"/>
    </source>
</evidence>
<comment type="caution">
    <text evidence="4">The sequence shown here is derived from an EMBL/GenBank/DDBJ whole genome shotgun (WGS) entry which is preliminary data.</text>
</comment>
<feature type="transmembrane region" description="Helical" evidence="3">
    <location>
        <begin position="16"/>
        <end position="37"/>
    </location>
</feature>
<gene>
    <name evidence="4" type="ORF">Poly51_01770</name>
</gene>
<dbReference type="RefSeq" id="WP_146453465.1">
    <property type="nucleotide sequence ID" value="NZ_SJPW01000001.1"/>
</dbReference>
<dbReference type="EMBL" id="SJPW01000001">
    <property type="protein sequence ID" value="TWU59904.1"/>
    <property type="molecule type" value="Genomic_DNA"/>
</dbReference>
<dbReference type="AlphaFoldDB" id="A0A5C6FJK2"/>
<reference evidence="4 5" key="1">
    <citation type="submission" date="2019-02" db="EMBL/GenBank/DDBJ databases">
        <title>Deep-cultivation of Planctomycetes and their phenomic and genomic characterization uncovers novel biology.</title>
        <authorList>
            <person name="Wiegand S."/>
            <person name="Jogler M."/>
            <person name="Boedeker C."/>
            <person name="Pinto D."/>
            <person name="Vollmers J."/>
            <person name="Rivas-Marin E."/>
            <person name="Kohn T."/>
            <person name="Peeters S.H."/>
            <person name="Heuer A."/>
            <person name="Rast P."/>
            <person name="Oberbeckmann S."/>
            <person name="Bunk B."/>
            <person name="Jeske O."/>
            <person name="Meyerdierks A."/>
            <person name="Storesund J.E."/>
            <person name="Kallscheuer N."/>
            <person name="Luecker S."/>
            <person name="Lage O.M."/>
            <person name="Pohl T."/>
            <person name="Merkel B.J."/>
            <person name="Hornburger P."/>
            <person name="Mueller R.-W."/>
            <person name="Bruemmer F."/>
            <person name="Labrenz M."/>
            <person name="Spormann A.M."/>
            <person name="Op Den Camp H."/>
            <person name="Overmann J."/>
            <person name="Amann R."/>
            <person name="Jetten M.S.M."/>
            <person name="Mascher T."/>
            <person name="Medema M.H."/>
            <person name="Devos D.P."/>
            <person name="Kaster A.-K."/>
            <person name="Ovreas L."/>
            <person name="Rohde M."/>
            <person name="Galperin M.Y."/>
            <person name="Jogler C."/>
        </authorList>
    </citation>
    <scope>NUCLEOTIDE SEQUENCE [LARGE SCALE GENOMIC DNA]</scope>
    <source>
        <strain evidence="4 5">Poly51</strain>
    </source>
</reference>
<dbReference type="PANTHER" id="PTHR32309:SF13">
    <property type="entry name" value="FERRIC ENTEROBACTIN TRANSPORT PROTEIN FEPE"/>
    <property type="match status" value="1"/>
</dbReference>
<keyword evidence="3" id="KW-1133">Transmembrane helix</keyword>
<dbReference type="PANTHER" id="PTHR32309">
    <property type="entry name" value="TYROSINE-PROTEIN KINASE"/>
    <property type="match status" value="1"/>
</dbReference>
<keyword evidence="5" id="KW-1185">Reference proteome</keyword>
<evidence type="ECO:0000313" key="5">
    <source>
        <dbReference type="Proteomes" id="UP000318288"/>
    </source>
</evidence>
<dbReference type="GO" id="GO:0004713">
    <property type="term" value="F:protein tyrosine kinase activity"/>
    <property type="evidence" value="ECO:0007669"/>
    <property type="project" value="TreeGrafter"/>
</dbReference>
<dbReference type="InterPro" id="IPR050445">
    <property type="entry name" value="Bact_polysacc_biosynth/exp"/>
</dbReference>
<dbReference type="Proteomes" id="UP000318288">
    <property type="component" value="Unassembled WGS sequence"/>
</dbReference>
<organism evidence="4 5">
    <name type="scientific">Rubripirellula tenax</name>
    <dbReference type="NCBI Taxonomy" id="2528015"/>
    <lineage>
        <taxon>Bacteria</taxon>
        <taxon>Pseudomonadati</taxon>
        <taxon>Planctomycetota</taxon>
        <taxon>Planctomycetia</taxon>
        <taxon>Pirellulales</taxon>
        <taxon>Pirellulaceae</taxon>
        <taxon>Rubripirellula</taxon>
    </lineage>
</organism>
<sequence>MPNSFEQWTYAMKRHWFLSIFAFVSIMAIAVVVILFAPRAYHSEAKLLLRVGRESISVDPTVTTVGETISMQQTRANEIQSAIGVMQSRQILEQVLDQVGVDVVLSGEMKGDDDENDNGKSIVPTWARDAIAKAKDKVASIDPVTPREAALTALSKGIGIYAATESSVVSVGYKSKSADVAQAVVDSWIDSYITHHSNVNRSPGTYAFFSEQGNLLEEQLAAARIALLETKNESNLVTVDGQQKLLEAQLTKVRDSMIESEAEIASLGSRLKSYDRMIQGSDETITEEVSGIADEGRAMMRNQLFDLEVLEKDLRSKYNAGHPKLVAIERQLEEAARIVSEQNVERKEITKSVNPAYQQLVEYRMLDEATLSGAIERQKSLEAKHVSLQSELMELNRNEQTIATVTNEVKILEDRYARHAEKLEQARLDEVLADQKITSVNLVQHASLEQRPVTPNKPLCAVAGFLAACAAAISLPVLREFQLSRRRSIAETRTSHRDWKFEKRGDETAESVRARPPHFESETTEPVGAGSSQD</sequence>
<feature type="compositionally biased region" description="Basic and acidic residues" evidence="2">
    <location>
        <begin position="494"/>
        <end position="521"/>
    </location>
</feature>
<evidence type="ECO:0000256" key="1">
    <source>
        <dbReference type="SAM" id="Coils"/>
    </source>
</evidence>
<name>A0A5C6FJK2_9BACT</name>
<accession>A0A5C6FJK2</accession>
<evidence type="ECO:0000313" key="4">
    <source>
        <dbReference type="EMBL" id="TWU59904.1"/>
    </source>
</evidence>
<dbReference type="OrthoDB" id="231505at2"/>
<feature type="region of interest" description="Disordered" evidence="2">
    <location>
        <begin position="494"/>
        <end position="534"/>
    </location>
</feature>
<keyword evidence="3" id="KW-0472">Membrane</keyword>